<protein>
    <recommendedName>
        <fullName evidence="10">U8 snoRNA-decapping enzyme</fullName>
        <ecNumber evidence="9">3.6.1.64</ecNumber>
    </recommendedName>
    <alternativeName>
        <fullName evidence="13">IDP phosphatase</fullName>
    </alternativeName>
    <alternativeName>
        <fullName evidence="11">Inosine diphosphate phosphatase</fullName>
    </alternativeName>
    <alternativeName>
        <fullName evidence="12">Nucleoside diphosphate-linked moiety X motif 16</fullName>
    </alternativeName>
    <alternativeName>
        <fullName evidence="14">m7GpppN-mRNA hydrolase</fullName>
    </alternativeName>
</protein>
<comment type="cofactor">
    <cofactor evidence="1">
        <name>Co(2+)</name>
        <dbReference type="ChEBI" id="CHEBI:48828"/>
    </cofactor>
</comment>
<dbReference type="PROSITE" id="PS00893">
    <property type="entry name" value="NUDIX_BOX"/>
    <property type="match status" value="1"/>
</dbReference>
<keyword evidence="7" id="KW-0539">Nucleus</keyword>
<dbReference type="InParanoid" id="A0A482XGK7"/>
<reference evidence="19 20" key="1">
    <citation type="journal article" date="2017" name="Gigascience">
        <title>Genome sequence of the small brown planthopper, Laodelphax striatellus.</title>
        <authorList>
            <person name="Zhu J."/>
            <person name="Jiang F."/>
            <person name="Wang X."/>
            <person name="Yang P."/>
            <person name="Bao Y."/>
            <person name="Zhao W."/>
            <person name="Wang W."/>
            <person name="Lu H."/>
            <person name="Wang Q."/>
            <person name="Cui N."/>
            <person name="Li J."/>
            <person name="Chen X."/>
            <person name="Luo L."/>
            <person name="Yu J."/>
            <person name="Kang L."/>
            <person name="Cui F."/>
        </authorList>
    </citation>
    <scope>NUCLEOTIDE SEQUENCE [LARGE SCALE GENOMIC DNA]</scope>
    <source>
        <strain evidence="19">Lst14</strain>
    </source>
</reference>
<comment type="catalytic activity">
    <reaction evidence="15">
        <text>a 5'-end (N(7)-methyl 5'-triphosphoguanosine)-ribonucleoside in mRNA + H2O = N(7)-methyl-GDP + a 5'-end phospho-ribonucleoside in mRNA + 2 H(+)</text>
        <dbReference type="Rhea" id="RHEA:67484"/>
        <dbReference type="Rhea" id="RHEA-COMP:15692"/>
        <dbReference type="Rhea" id="RHEA-COMP:17167"/>
        <dbReference type="ChEBI" id="CHEBI:15377"/>
        <dbReference type="ChEBI" id="CHEBI:15378"/>
        <dbReference type="ChEBI" id="CHEBI:63714"/>
        <dbReference type="ChEBI" id="CHEBI:138282"/>
        <dbReference type="ChEBI" id="CHEBI:156461"/>
        <dbReference type="EC" id="3.6.1.62"/>
    </reaction>
    <physiologicalReaction direction="left-to-right" evidence="15">
        <dbReference type="Rhea" id="RHEA:67485"/>
    </physiologicalReaction>
</comment>
<evidence type="ECO:0000256" key="17">
    <source>
        <dbReference type="ARBA" id="ARBA00048945"/>
    </source>
</evidence>
<dbReference type="GO" id="GO:0140933">
    <property type="term" value="F:5'-(N(7)-methylguanosine 5'-triphospho)-[mRNA] hydrolase activity"/>
    <property type="evidence" value="ECO:0007669"/>
    <property type="project" value="UniProtKB-EC"/>
</dbReference>
<gene>
    <name evidence="19" type="ORF">LSTR_LSTR002254</name>
</gene>
<evidence type="ECO:0000256" key="11">
    <source>
        <dbReference type="ARBA" id="ARBA00041450"/>
    </source>
</evidence>
<evidence type="ECO:0000256" key="14">
    <source>
        <dbReference type="ARBA" id="ARBA00043162"/>
    </source>
</evidence>
<dbReference type="GO" id="GO:0030515">
    <property type="term" value="F:snoRNA binding"/>
    <property type="evidence" value="ECO:0007669"/>
    <property type="project" value="TreeGrafter"/>
</dbReference>
<dbReference type="Pfam" id="PF22327">
    <property type="entry name" value="Nudt16-like"/>
    <property type="match status" value="1"/>
</dbReference>
<evidence type="ECO:0000256" key="9">
    <source>
        <dbReference type="ARBA" id="ARBA00038899"/>
    </source>
</evidence>
<comment type="similarity">
    <text evidence="8">Belongs to the Nudix hydrolase family. NUDT16 subfamily.</text>
</comment>
<comment type="caution">
    <text evidence="19">The sequence shown here is derived from an EMBL/GenBank/DDBJ whole genome shotgun (WGS) entry which is preliminary data.</text>
</comment>
<evidence type="ECO:0000256" key="13">
    <source>
        <dbReference type="ARBA" id="ARBA00042015"/>
    </source>
</evidence>
<dbReference type="Proteomes" id="UP000291343">
    <property type="component" value="Unassembled WGS sequence"/>
</dbReference>
<feature type="domain" description="Nudix hydrolase" evidence="18">
    <location>
        <begin position="54"/>
        <end position="200"/>
    </location>
</feature>
<dbReference type="InterPro" id="IPR020084">
    <property type="entry name" value="NUDIX_hydrolase_CS"/>
</dbReference>
<dbReference type="PANTHER" id="PTHR31699:SF1">
    <property type="entry name" value="U8 SNORNA-DECAPPING ENZYME"/>
    <property type="match status" value="1"/>
</dbReference>
<dbReference type="STRING" id="195883.A0A482XGK7"/>
<organism evidence="19 20">
    <name type="scientific">Laodelphax striatellus</name>
    <name type="common">Small brown planthopper</name>
    <name type="synonym">Delphax striatella</name>
    <dbReference type="NCBI Taxonomy" id="195883"/>
    <lineage>
        <taxon>Eukaryota</taxon>
        <taxon>Metazoa</taxon>
        <taxon>Ecdysozoa</taxon>
        <taxon>Arthropoda</taxon>
        <taxon>Hexapoda</taxon>
        <taxon>Insecta</taxon>
        <taxon>Pterygota</taxon>
        <taxon>Neoptera</taxon>
        <taxon>Paraneoptera</taxon>
        <taxon>Hemiptera</taxon>
        <taxon>Auchenorrhyncha</taxon>
        <taxon>Fulgoroidea</taxon>
        <taxon>Delphacidae</taxon>
        <taxon>Criomorphinae</taxon>
        <taxon>Laodelphax</taxon>
    </lineage>
</organism>
<dbReference type="AlphaFoldDB" id="A0A482XGK7"/>
<evidence type="ECO:0000256" key="10">
    <source>
        <dbReference type="ARBA" id="ARBA00039871"/>
    </source>
</evidence>
<dbReference type="GO" id="GO:1990174">
    <property type="term" value="F:phosphodiesterase decapping endonuclease activity"/>
    <property type="evidence" value="ECO:0007669"/>
    <property type="project" value="TreeGrafter"/>
</dbReference>
<keyword evidence="6" id="KW-0546">Nucleotide metabolism</keyword>
<sequence length="232" mass="26598">MNTTFKLLISGRILTKSGLVHNFKYSSTAWPFVKDTYINDFKVIDYSKKYDYSKSTHAFHCMVYARMNEQTFTIQRPRGCVLMQMRFDGYLGFPGGLVDPGEDAIHGLNRELEEEMNLDLTKHKVTEKDFIFSQHSSSRNLTLHFYALETTLPELEKIEARVQLAKDYGSEVLGIVRVPLYTMRDGFRGFPAFLTHAFIGSAREQLLHTLQHLKLLTPEEISDALAAKPHKG</sequence>
<comment type="catalytic activity">
    <reaction evidence="16">
        <text>IDP + H2O = IMP + phosphate + H(+)</text>
        <dbReference type="Rhea" id="RHEA:35207"/>
        <dbReference type="ChEBI" id="CHEBI:15377"/>
        <dbReference type="ChEBI" id="CHEBI:15378"/>
        <dbReference type="ChEBI" id="CHEBI:43474"/>
        <dbReference type="ChEBI" id="CHEBI:58053"/>
        <dbReference type="ChEBI" id="CHEBI:58280"/>
        <dbReference type="EC" id="3.6.1.64"/>
    </reaction>
    <physiologicalReaction direction="left-to-right" evidence="16">
        <dbReference type="Rhea" id="RHEA:35208"/>
    </physiologicalReaction>
</comment>
<evidence type="ECO:0000256" key="12">
    <source>
        <dbReference type="ARBA" id="ARBA00041656"/>
    </source>
</evidence>
<dbReference type="GO" id="GO:0009117">
    <property type="term" value="P:nucleotide metabolic process"/>
    <property type="evidence" value="ECO:0007669"/>
    <property type="project" value="UniProtKB-KW"/>
</dbReference>
<proteinExistence type="inferred from homology"/>
<dbReference type="EMBL" id="QKKF02010496">
    <property type="protein sequence ID" value="RZF44481.1"/>
    <property type="molecule type" value="Genomic_DNA"/>
</dbReference>
<dbReference type="SMR" id="A0A482XGK7"/>
<dbReference type="PROSITE" id="PS51462">
    <property type="entry name" value="NUDIX"/>
    <property type="match status" value="1"/>
</dbReference>
<dbReference type="InterPro" id="IPR000086">
    <property type="entry name" value="NUDIX_hydrolase_dom"/>
</dbReference>
<dbReference type="PANTHER" id="PTHR31699">
    <property type="entry name" value="NUDIX T16 FAMILY MEMBER"/>
    <property type="match status" value="1"/>
</dbReference>
<evidence type="ECO:0000256" key="2">
    <source>
        <dbReference type="ARBA" id="ARBA00004604"/>
    </source>
</evidence>
<dbReference type="GO" id="GO:0005654">
    <property type="term" value="C:nucleoplasm"/>
    <property type="evidence" value="ECO:0007669"/>
    <property type="project" value="UniProtKB-SubCell"/>
</dbReference>
<dbReference type="EC" id="3.6.1.64" evidence="9"/>
<dbReference type="InterPro" id="IPR015797">
    <property type="entry name" value="NUDIX_hydrolase-like_dom_sf"/>
</dbReference>
<keyword evidence="4" id="KW-0378">Hydrolase</keyword>
<evidence type="ECO:0000256" key="15">
    <source>
        <dbReference type="ARBA" id="ARBA00047661"/>
    </source>
</evidence>
<comment type="subcellular location">
    <subcellularLocation>
        <location evidence="2">Nucleus</location>
        <location evidence="2">Nucleolus</location>
    </subcellularLocation>
    <subcellularLocation>
        <location evidence="3">Nucleus</location>
        <location evidence="3">Nucleoplasm</location>
    </subcellularLocation>
</comment>
<evidence type="ECO:0000256" key="7">
    <source>
        <dbReference type="ARBA" id="ARBA00023242"/>
    </source>
</evidence>
<dbReference type="OrthoDB" id="5950381at2759"/>
<evidence type="ECO:0000256" key="16">
    <source>
        <dbReference type="ARBA" id="ARBA00047875"/>
    </source>
</evidence>
<evidence type="ECO:0000313" key="19">
    <source>
        <dbReference type="EMBL" id="RZF44481.1"/>
    </source>
</evidence>
<evidence type="ECO:0000256" key="6">
    <source>
        <dbReference type="ARBA" id="ARBA00023080"/>
    </source>
</evidence>
<dbReference type="GO" id="GO:0016077">
    <property type="term" value="P:sno(s)RNA catabolic process"/>
    <property type="evidence" value="ECO:0007669"/>
    <property type="project" value="TreeGrafter"/>
</dbReference>
<evidence type="ECO:0000256" key="1">
    <source>
        <dbReference type="ARBA" id="ARBA00001941"/>
    </source>
</evidence>
<dbReference type="SUPFAM" id="SSF55811">
    <property type="entry name" value="Nudix"/>
    <property type="match status" value="1"/>
</dbReference>
<dbReference type="InterPro" id="IPR054754">
    <property type="entry name" value="NudT16"/>
</dbReference>
<evidence type="ECO:0000256" key="8">
    <source>
        <dbReference type="ARBA" id="ARBA00038173"/>
    </source>
</evidence>
<evidence type="ECO:0000256" key="4">
    <source>
        <dbReference type="ARBA" id="ARBA00022801"/>
    </source>
</evidence>
<dbReference type="GO" id="GO:0005730">
    <property type="term" value="C:nucleolus"/>
    <property type="evidence" value="ECO:0007669"/>
    <property type="project" value="UniProtKB-SubCell"/>
</dbReference>
<evidence type="ECO:0000313" key="20">
    <source>
        <dbReference type="Proteomes" id="UP000291343"/>
    </source>
</evidence>
<name>A0A482XGK7_LAOST</name>
<dbReference type="GO" id="GO:1990003">
    <property type="term" value="F:IDP phosphatase activity"/>
    <property type="evidence" value="ECO:0007669"/>
    <property type="project" value="UniProtKB-EC"/>
</dbReference>
<keyword evidence="5" id="KW-0694">RNA-binding</keyword>
<evidence type="ECO:0000259" key="18">
    <source>
        <dbReference type="PROSITE" id="PS51462"/>
    </source>
</evidence>
<comment type="catalytic activity">
    <reaction evidence="17">
        <text>dIDP + H2O = dIMP + phosphate + H(+)</text>
        <dbReference type="Rhea" id="RHEA:35211"/>
        <dbReference type="ChEBI" id="CHEBI:15377"/>
        <dbReference type="ChEBI" id="CHEBI:15378"/>
        <dbReference type="ChEBI" id="CHEBI:43474"/>
        <dbReference type="ChEBI" id="CHEBI:61194"/>
        <dbReference type="ChEBI" id="CHEBI:62286"/>
        <dbReference type="EC" id="3.6.1.64"/>
    </reaction>
    <physiologicalReaction direction="left-to-right" evidence="17">
        <dbReference type="Rhea" id="RHEA:35212"/>
    </physiologicalReaction>
</comment>
<accession>A0A482XGK7</accession>
<evidence type="ECO:0000256" key="3">
    <source>
        <dbReference type="ARBA" id="ARBA00004642"/>
    </source>
</evidence>
<dbReference type="GO" id="GO:0006402">
    <property type="term" value="P:mRNA catabolic process"/>
    <property type="evidence" value="ECO:0007669"/>
    <property type="project" value="TreeGrafter"/>
</dbReference>
<dbReference type="Gene3D" id="3.90.79.10">
    <property type="entry name" value="Nucleoside Triphosphate Pyrophosphohydrolase"/>
    <property type="match status" value="1"/>
</dbReference>
<keyword evidence="20" id="KW-1185">Reference proteome</keyword>
<evidence type="ECO:0000256" key="5">
    <source>
        <dbReference type="ARBA" id="ARBA00022884"/>
    </source>
</evidence>